<proteinExistence type="predicted"/>
<organism evidence="5 6">
    <name type="scientific">Paraglomus brasilianum</name>
    <dbReference type="NCBI Taxonomy" id="144538"/>
    <lineage>
        <taxon>Eukaryota</taxon>
        <taxon>Fungi</taxon>
        <taxon>Fungi incertae sedis</taxon>
        <taxon>Mucoromycota</taxon>
        <taxon>Glomeromycotina</taxon>
        <taxon>Glomeromycetes</taxon>
        <taxon>Paraglomerales</taxon>
        <taxon>Paraglomeraceae</taxon>
        <taxon>Paraglomus</taxon>
    </lineage>
</organism>
<feature type="domain" description="Chromo" evidence="4">
    <location>
        <begin position="96"/>
        <end position="154"/>
    </location>
</feature>
<dbReference type="InterPro" id="IPR016197">
    <property type="entry name" value="Chromo-like_dom_sf"/>
</dbReference>
<dbReference type="SUPFAM" id="SSF54160">
    <property type="entry name" value="Chromo domain-like"/>
    <property type="match status" value="2"/>
</dbReference>
<evidence type="ECO:0000313" key="6">
    <source>
        <dbReference type="Proteomes" id="UP000789739"/>
    </source>
</evidence>
<dbReference type="InterPro" id="IPR023780">
    <property type="entry name" value="Chromo_domain"/>
</dbReference>
<dbReference type="SMART" id="SM00300">
    <property type="entry name" value="ChSh"/>
    <property type="match status" value="1"/>
</dbReference>
<keyword evidence="2" id="KW-0539">Nucleus</keyword>
<gene>
    <name evidence="5" type="ORF">PBRASI_LOCUS8730</name>
</gene>
<sequence length="344" mass="39074">MTDKRLDADKMIDTSSSVDEAAIQSEEIDELADDDDDRMNENSQRNGDFESTNGAQPNEEEKMVTDEYAEDIGGPQMRGKQDEQSGDGSEHSNLVYEVEAVVGHRLKKGRIQYLIKWKGYPTEQNTWEYRDNVYCESLLGKYWDSKEELVKQDPTRQPTKSPPAKSKKSVKNQSSRKSDKRTNSRNLRGKEESDEDDIPASKPTSRSSKQSSSSKLAKNSKTNKQVSSDDTNDNRQLKKRRVDTSSSKNKSSFVDDNQMVIEQSSSEQDDEEFCPAEIAGSWEPHIKEVQTVQMAEDGQLMVYLNWVNGHTTAHSAKLVNAKCPQKIISFYENRLQFTSSKKSR</sequence>
<dbReference type="Pfam" id="PF00385">
    <property type="entry name" value="Chromo"/>
    <property type="match status" value="1"/>
</dbReference>
<evidence type="ECO:0000256" key="1">
    <source>
        <dbReference type="ARBA" id="ARBA00004123"/>
    </source>
</evidence>
<feature type="compositionally biased region" description="Low complexity" evidence="3">
    <location>
        <begin position="201"/>
        <end position="220"/>
    </location>
</feature>
<dbReference type="EMBL" id="CAJVPI010001636">
    <property type="protein sequence ID" value="CAG8621424.1"/>
    <property type="molecule type" value="Genomic_DNA"/>
</dbReference>
<dbReference type="AlphaFoldDB" id="A0A9N9D141"/>
<dbReference type="InterPro" id="IPR051219">
    <property type="entry name" value="Heterochromatin_chromo-domain"/>
</dbReference>
<dbReference type="InterPro" id="IPR000953">
    <property type="entry name" value="Chromo/chromo_shadow_dom"/>
</dbReference>
<dbReference type="PROSITE" id="PS50013">
    <property type="entry name" value="CHROMO_2"/>
    <property type="match status" value="1"/>
</dbReference>
<evidence type="ECO:0000256" key="2">
    <source>
        <dbReference type="ARBA" id="ARBA00023242"/>
    </source>
</evidence>
<accession>A0A9N9D141</accession>
<evidence type="ECO:0000256" key="3">
    <source>
        <dbReference type="SAM" id="MobiDB-lite"/>
    </source>
</evidence>
<feature type="compositionally biased region" description="Basic and acidic residues" evidence="3">
    <location>
        <begin position="1"/>
        <end position="12"/>
    </location>
</feature>
<dbReference type="Pfam" id="PF01393">
    <property type="entry name" value="Chromo_shadow"/>
    <property type="match status" value="1"/>
</dbReference>
<evidence type="ECO:0000313" key="5">
    <source>
        <dbReference type="EMBL" id="CAG8621424.1"/>
    </source>
</evidence>
<dbReference type="Proteomes" id="UP000789739">
    <property type="component" value="Unassembled WGS sequence"/>
</dbReference>
<dbReference type="InterPro" id="IPR008251">
    <property type="entry name" value="Chromo_shadow_dom"/>
</dbReference>
<name>A0A9N9D141_9GLOM</name>
<feature type="compositionally biased region" description="Acidic residues" evidence="3">
    <location>
        <begin position="26"/>
        <end position="38"/>
    </location>
</feature>
<evidence type="ECO:0000259" key="4">
    <source>
        <dbReference type="PROSITE" id="PS50013"/>
    </source>
</evidence>
<dbReference type="GO" id="GO:0005634">
    <property type="term" value="C:nucleus"/>
    <property type="evidence" value="ECO:0007669"/>
    <property type="project" value="UniProtKB-SubCell"/>
</dbReference>
<protein>
    <submittedName>
        <fullName evidence="5">3138_t:CDS:1</fullName>
    </submittedName>
</protein>
<comment type="subcellular location">
    <subcellularLocation>
        <location evidence="1">Nucleus</location>
    </subcellularLocation>
</comment>
<feature type="region of interest" description="Disordered" evidence="3">
    <location>
        <begin position="1"/>
        <end position="92"/>
    </location>
</feature>
<feature type="region of interest" description="Disordered" evidence="3">
    <location>
        <begin position="148"/>
        <end position="271"/>
    </location>
</feature>
<dbReference type="CDD" id="cd00024">
    <property type="entry name" value="CD_CSD"/>
    <property type="match status" value="1"/>
</dbReference>
<feature type="compositionally biased region" description="Polar residues" evidence="3">
    <location>
        <begin position="41"/>
        <end position="56"/>
    </location>
</feature>
<comment type="caution">
    <text evidence="5">The sequence shown here is derived from an EMBL/GenBank/DDBJ whole genome shotgun (WGS) entry which is preliminary data.</text>
</comment>
<dbReference type="PANTHER" id="PTHR22812">
    <property type="entry name" value="CHROMOBOX PROTEIN"/>
    <property type="match status" value="1"/>
</dbReference>
<reference evidence="5" key="1">
    <citation type="submission" date="2021-06" db="EMBL/GenBank/DDBJ databases">
        <authorList>
            <person name="Kallberg Y."/>
            <person name="Tangrot J."/>
            <person name="Rosling A."/>
        </authorList>
    </citation>
    <scope>NUCLEOTIDE SEQUENCE</scope>
    <source>
        <strain evidence="5">BR232B</strain>
    </source>
</reference>
<dbReference type="Gene3D" id="2.40.50.40">
    <property type="match status" value="2"/>
</dbReference>
<keyword evidence="6" id="KW-1185">Reference proteome</keyword>
<feature type="compositionally biased region" description="Polar residues" evidence="3">
    <location>
        <begin position="244"/>
        <end position="255"/>
    </location>
</feature>
<dbReference type="SMART" id="SM00298">
    <property type="entry name" value="CHROMO"/>
    <property type="match status" value="1"/>
</dbReference>
<dbReference type="OrthoDB" id="433924at2759"/>